<dbReference type="Pfam" id="PF16868">
    <property type="entry name" value="NMT1_3"/>
    <property type="match status" value="1"/>
</dbReference>
<dbReference type="NCBIfam" id="TIGR02122">
    <property type="entry name" value="TRAP_TAXI"/>
    <property type="match status" value="1"/>
</dbReference>
<dbReference type="EMBL" id="FNEN01000005">
    <property type="protein sequence ID" value="SDI71328.1"/>
    <property type="molecule type" value="Genomic_DNA"/>
</dbReference>
<dbReference type="RefSeq" id="WP_176764658.1">
    <property type="nucleotide sequence ID" value="NZ_FNEN01000005.1"/>
</dbReference>
<dbReference type="InterPro" id="IPR011852">
    <property type="entry name" value="TRAP_TAXI"/>
</dbReference>
<reference evidence="1 2" key="1">
    <citation type="submission" date="2016-10" db="EMBL/GenBank/DDBJ databases">
        <authorList>
            <person name="de Groot N.N."/>
        </authorList>
    </citation>
    <scope>NUCLEOTIDE SEQUENCE [LARGE SCALE GENOMIC DNA]</scope>
    <source>
        <strain evidence="1 2">DSM 21771</strain>
    </source>
</reference>
<evidence type="ECO:0008006" key="3">
    <source>
        <dbReference type="Google" id="ProtNLM"/>
    </source>
</evidence>
<proteinExistence type="predicted"/>
<dbReference type="Gene3D" id="3.40.190.10">
    <property type="entry name" value="Periplasmic binding protein-like II"/>
    <property type="match status" value="2"/>
</dbReference>
<dbReference type="PANTHER" id="PTHR42941">
    <property type="entry name" value="SLL1037 PROTEIN"/>
    <property type="match status" value="1"/>
</dbReference>
<keyword evidence="2" id="KW-1185">Reference proteome</keyword>
<accession>A0A1G8MTF4</accession>
<organism evidence="1 2">
    <name type="scientific">Natribacillus halophilus</name>
    <dbReference type="NCBI Taxonomy" id="549003"/>
    <lineage>
        <taxon>Bacteria</taxon>
        <taxon>Bacillati</taxon>
        <taxon>Bacillota</taxon>
        <taxon>Bacilli</taxon>
        <taxon>Bacillales</taxon>
        <taxon>Bacillaceae</taxon>
        <taxon>Natribacillus</taxon>
    </lineage>
</organism>
<protein>
    <recommendedName>
        <fullName evidence="3">TRAP transporter solute receptor, TAXI family</fullName>
    </recommendedName>
</protein>
<evidence type="ECO:0000313" key="1">
    <source>
        <dbReference type="EMBL" id="SDI71328.1"/>
    </source>
</evidence>
<dbReference type="PANTHER" id="PTHR42941:SF1">
    <property type="entry name" value="SLL1037 PROTEIN"/>
    <property type="match status" value="1"/>
</dbReference>
<name>A0A1G8MTF4_9BACI</name>
<dbReference type="CDD" id="cd13567">
    <property type="entry name" value="PBP2_TtGluBP"/>
    <property type="match status" value="1"/>
</dbReference>
<dbReference type="PROSITE" id="PS51257">
    <property type="entry name" value="PROKAR_LIPOPROTEIN"/>
    <property type="match status" value="1"/>
</dbReference>
<sequence>MKKMLAKTLAVGSAAVLLTACGDFEEELEILTGGEQGAYYPLGGQLATLINEDIEEYDASHFATSASVVNLNDIADDAGDLALTQNDTAYYAVNGEVDFEEPLEGFGGMATLYPEVIQIVATEASGIETVDDLEGMSVAVGDAGSGTEVVTNQILEAHGITYDDITVEYQDFENAADGLQDENIDAALIVAGTPTGAIEALSAQQDITMVDVDEEVANDLIDEYPYYTEHEIEEGLYEEEHEAVNTLAVQAMLVAHDELDDEIVYEVMETIFDNTDSFENAHESGSYIELETAQEGMPIDLHPGAEQFFDDQ</sequence>
<evidence type="ECO:0000313" key="2">
    <source>
        <dbReference type="Proteomes" id="UP000198853"/>
    </source>
</evidence>
<dbReference type="SUPFAM" id="SSF53850">
    <property type="entry name" value="Periplasmic binding protein-like II"/>
    <property type="match status" value="1"/>
</dbReference>
<dbReference type="AlphaFoldDB" id="A0A1G8MTF4"/>
<dbReference type="Proteomes" id="UP000198853">
    <property type="component" value="Unassembled WGS sequence"/>
</dbReference>
<gene>
    <name evidence="1" type="ORF">SAMN04488123_10516</name>
</gene>